<keyword evidence="3" id="KW-1185">Reference proteome</keyword>
<dbReference type="Gene3D" id="2.30.110.10">
    <property type="entry name" value="Electron Transport, Fmn-binding Protein, Chain A"/>
    <property type="match status" value="1"/>
</dbReference>
<dbReference type="Proteomes" id="UP001230951">
    <property type="component" value="Unassembled WGS sequence"/>
</dbReference>
<comment type="caution">
    <text evidence="1">The sequence shown here is derived from an EMBL/GenBank/DDBJ whole genome shotgun (WGS) entry which is preliminary data.</text>
</comment>
<name>A0AAW8DGJ6_9MICC</name>
<dbReference type="SUPFAM" id="SSF50475">
    <property type="entry name" value="FMN-binding split barrel"/>
    <property type="match status" value="1"/>
</dbReference>
<dbReference type="EMBL" id="JAUSTF010000001">
    <property type="protein sequence ID" value="MDQ0178867.1"/>
    <property type="molecule type" value="Genomic_DNA"/>
</dbReference>
<evidence type="ECO:0000313" key="1">
    <source>
        <dbReference type="EMBL" id="MDP9904480.1"/>
    </source>
</evidence>
<evidence type="ECO:0000313" key="4">
    <source>
        <dbReference type="Proteomes" id="UP001242995"/>
    </source>
</evidence>
<gene>
    <name evidence="1" type="ORF">J2S90_001426</name>
    <name evidence="2" type="ORF">J2S93_000274</name>
</gene>
<dbReference type="RefSeq" id="WP_059389003.1">
    <property type="nucleotide sequence ID" value="NZ_JAUSRG010000002.1"/>
</dbReference>
<dbReference type="AlphaFoldDB" id="A0AAW8DGJ6"/>
<evidence type="ECO:0000313" key="3">
    <source>
        <dbReference type="Proteomes" id="UP001230951"/>
    </source>
</evidence>
<reference evidence="1 3" key="1">
    <citation type="submission" date="2023-07" db="EMBL/GenBank/DDBJ databases">
        <title>Sorghum-associated microbial communities from plants grown in Nebraska, USA.</title>
        <authorList>
            <person name="Schachtman D."/>
        </authorList>
    </citation>
    <scope>NUCLEOTIDE SEQUENCE</scope>
    <source>
        <strain evidence="1">DS1006</strain>
        <strain evidence="2 3">DS1016</strain>
    </source>
</reference>
<dbReference type="InterPro" id="IPR024747">
    <property type="entry name" value="Pyridox_Oxase-rel"/>
</dbReference>
<evidence type="ECO:0000313" key="2">
    <source>
        <dbReference type="EMBL" id="MDQ0178867.1"/>
    </source>
</evidence>
<protein>
    <recommendedName>
        <fullName evidence="5">Flavin-nucleotide-binding protein</fullName>
    </recommendedName>
</protein>
<dbReference type="EMBL" id="JAUSRG010000002">
    <property type="protein sequence ID" value="MDP9904480.1"/>
    <property type="molecule type" value="Genomic_DNA"/>
</dbReference>
<sequence length="156" mass="17184">MTNKPSTPEPEVLQPQQCWELMRGVSVGRLAVWVLDHPDIFPINYKVDHGTLVFRTAEGTKLHSALGETPVALEADGVNPDTGVAWSVVVKGHAVAIKLTQEVLDTVGLLLFPWQAGRKDHFVRIVPTSITGRRFTVTPPLTWWSPLDDATRAGLE</sequence>
<organism evidence="1 4">
    <name type="scientific">Arthrobacter bambusae</name>
    <dbReference type="NCBI Taxonomy" id="1338426"/>
    <lineage>
        <taxon>Bacteria</taxon>
        <taxon>Bacillati</taxon>
        <taxon>Actinomycetota</taxon>
        <taxon>Actinomycetes</taxon>
        <taxon>Micrococcales</taxon>
        <taxon>Micrococcaceae</taxon>
        <taxon>Arthrobacter</taxon>
    </lineage>
</organism>
<accession>A0AAW8DGJ6</accession>
<dbReference type="InterPro" id="IPR012349">
    <property type="entry name" value="Split_barrel_FMN-bd"/>
</dbReference>
<dbReference type="Proteomes" id="UP001242995">
    <property type="component" value="Unassembled WGS sequence"/>
</dbReference>
<evidence type="ECO:0008006" key="5">
    <source>
        <dbReference type="Google" id="ProtNLM"/>
    </source>
</evidence>
<proteinExistence type="predicted"/>
<dbReference type="Pfam" id="PF12900">
    <property type="entry name" value="Pyridox_ox_2"/>
    <property type="match status" value="1"/>
</dbReference>